<comment type="caution">
    <text evidence="2">The sequence shown here is derived from an EMBL/GenBank/DDBJ whole genome shotgun (WGS) entry which is preliminary data.</text>
</comment>
<keyword evidence="3" id="KW-1185">Reference proteome</keyword>
<feature type="region of interest" description="Disordered" evidence="1">
    <location>
        <begin position="1"/>
        <end position="31"/>
    </location>
</feature>
<feature type="compositionally biased region" description="Basic and acidic residues" evidence="1">
    <location>
        <begin position="1"/>
        <end position="29"/>
    </location>
</feature>
<sequence length="52" mass="6362">MNNREKSLPIHREKKEKEKQTKKDKKELAEPYIYPAYDHDLEQEYDAIRSIN</sequence>
<evidence type="ECO:0000256" key="1">
    <source>
        <dbReference type="SAM" id="MobiDB-lite"/>
    </source>
</evidence>
<evidence type="ECO:0000313" key="3">
    <source>
        <dbReference type="Proteomes" id="UP000054997"/>
    </source>
</evidence>
<organism evidence="2 3">
    <name type="scientific">Legionella londiniensis</name>
    <dbReference type="NCBI Taxonomy" id="45068"/>
    <lineage>
        <taxon>Bacteria</taxon>
        <taxon>Pseudomonadati</taxon>
        <taxon>Pseudomonadota</taxon>
        <taxon>Gammaproteobacteria</taxon>
        <taxon>Legionellales</taxon>
        <taxon>Legionellaceae</taxon>
        <taxon>Legionella</taxon>
    </lineage>
</organism>
<dbReference type="Proteomes" id="UP000054997">
    <property type="component" value="Unassembled WGS sequence"/>
</dbReference>
<name>A0A0W0VQV4_9GAMM</name>
<proteinExistence type="predicted"/>
<evidence type="ECO:0000313" key="2">
    <source>
        <dbReference type="EMBL" id="KTD22497.1"/>
    </source>
</evidence>
<dbReference type="AlphaFoldDB" id="A0A0W0VQV4"/>
<dbReference type="PATRIC" id="fig|45068.5.peg.582"/>
<protein>
    <submittedName>
        <fullName evidence="2">Uncharacterized protein</fullName>
    </submittedName>
</protein>
<dbReference type="STRING" id="45068.Llon_0537"/>
<dbReference type="RefSeq" id="WP_157079305.1">
    <property type="nucleotide sequence ID" value="NZ_CAAAHZ010000017.1"/>
</dbReference>
<reference evidence="2 3" key="1">
    <citation type="submission" date="2015-11" db="EMBL/GenBank/DDBJ databases">
        <title>Genomic analysis of 38 Legionella species identifies large and diverse effector repertoires.</title>
        <authorList>
            <person name="Burstein D."/>
            <person name="Amaro F."/>
            <person name="Zusman T."/>
            <person name="Lifshitz Z."/>
            <person name="Cohen O."/>
            <person name="Gilbert J.A."/>
            <person name="Pupko T."/>
            <person name="Shuman H.A."/>
            <person name="Segal G."/>
        </authorList>
    </citation>
    <scope>NUCLEOTIDE SEQUENCE [LARGE SCALE GENOMIC DNA]</scope>
    <source>
        <strain evidence="2 3">ATCC 49505</strain>
    </source>
</reference>
<accession>A0A0W0VQV4</accession>
<dbReference type="EMBL" id="LNYK01000009">
    <property type="protein sequence ID" value="KTD22497.1"/>
    <property type="molecule type" value="Genomic_DNA"/>
</dbReference>
<gene>
    <name evidence="2" type="ORF">Llon_0537</name>
</gene>